<keyword evidence="2" id="KW-0812">Transmembrane</keyword>
<keyword evidence="2" id="KW-0472">Membrane</keyword>
<feature type="region of interest" description="Disordered" evidence="1">
    <location>
        <begin position="1"/>
        <end position="20"/>
    </location>
</feature>
<evidence type="ECO:0000256" key="2">
    <source>
        <dbReference type="SAM" id="Phobius"/>
    </source>
</evidence>
<dbReference type="AlphaFoldDB" id="A0A2R6NSE6"/>
<name>A0A2R6NSE6_9APHY</name>
<proteinExistence type="predicted"/>
<keyword evidence="4" id="KW-1185">Reference proteome</keyword>
<sequence>MAARSPSSADSNSARNDTDGVDDKAVEITYDSQDVHLAGTVRWKTDLWVLPIASMIYFLSFLGSSLRTLALLPAGFFSGLLKVAYASGPE</sequence>
<evidence type="ECO:0000313" key="3">
    <source>
        <dbReference type="EMBL" id="PSR75843.1"/>
    </source>
</evidence>
<feature type="compositionally biased region" description="Polar residues" evidence="1">
    <location>
        <begin position="1"/>
        <end position="15"/>
    </location>
</feature>
<evidence type="ECO:0000313" key="4">
    <source>
        <dbReference type="Proteomes" id="UP000186601"/>
    </source>
</evidence>
<evidence type="ECO:0000256" key="1">
    <source>
        <dbReference type="SAM" id="MobiDB-lite"/>
    </source>
</evidence>
<dbReference type="Proteomes" id="UP000186601">
    <property type="component" value="Unassembled WGS sequence"/>
</dbReference>
<accession>A0A2R6NSE6</accession>
<comment type="caution">
    <text evidence="3">The sequence shown here is derived from an EMBL/GenBank/DDBJ whole genome shotgun (WGS) entry which is preliminary data.</text>
</comment>
<gene>
    <name evidence="3" type="ORF">PHLCEN_2v8860</name>
</gene>
<protein>
    <submittedName>
        <fullName evidence="3">Uncharacterized protein</fullName>
    </submittedName>
</protein>
<feature type="transmembrane region" description="Helical" evidence="2">
    <location>
        <begin position="48"/>
        <end position="72"/>
    </location>
</feature>
<organism evidence="3 4">
    <name type="scientific">Hermanssonia centrifuga</name>
    <dbReference type="NCBI Taxonomy" id="98765"/>
    <lineage>
        <taxon>Eukaryota</taxon>
        <taxon>Fungi</taxon>
        <taxon>Dikarya</taxon>
        <taxon>Basidiomycota</taxon>
        <taxon>Agaricomycotina</taxon>
        <taxon>Agaricomycetes</taxon>
        <taxon>Polyporales</taxon>
        <taxon>Meruliaceae</taxon>
        <taxon>Hermanssonia</taxon>
    </lineage>
</organism>
<reference evidence="3 4" key="1">
    <citation type="submission" date="2018-02" db="EMBL/GenBank/DDBJ databases">
        <title>Genome sequence of the basidiomycete white-rot fungus Phlebia centrifuga.</title>
        <authorList>
            <person name="Granchi Z."/>
            <person name="Peng M."/>
            <person name="de Vries R.P."/>
            <person name="Hilden K."/>
            <person name="Makela M.R."/>
            <person name="Grigoriev I."/>
            <person name="Riley R."/>
        </authorList>
    </citation>
    <scope>NUCLEOTIDE SEQUENCE [LARGE SCALE GENOMIC DNA]</scope>
    <source>
        <strain evidence="3 4">FBCC195</strain>
    </source>
</reference>
<keyword evidence="2" id="KW-1133">Transmembrane helix</keyword>
<dbReference type="EMBL" id="MLYV02000873">
    <property type="protein sequence ID" value="PSR75843.1"/>
    <property type="molecule type" value="Genomic_DNA"/>
</dbReference>